<protein>
    <submittedName>
        <fullName evidence="1">Uncharacterized protein</fullName>
    </submittedName>
</protein>
<dbReference type="Proteomes" id="UP000832034">
    <property type="component" value="Chromosome"/>
</dbReference>
<dbReference type="EMBL" id="CP091512">
    <property type="protein sequence ID" value="UOO93396.1"/>
    <property type="molecule type" value="Genomic_DNA"/>
</dbReference>
<proteinExistence type="predicted"/>
<accession>A0ABY4EDM5</accession>
<gene>
    <name evidence="1" type="ORF">LVJ81_05040</name>
</gene>
<evidence type="ECO:0000313" key="2">
    <source>
        <dbReference type="Proteomes" id="UP000832034"/>
    </source>
</evidence>
<reference evidence="1" key="1">
    <citation type="submission" date="2021-12" db="EMBL/GenBank/DDBJ databases">
        <authorList>
            <person name="Veyrier F.J."/>
        </authorList>
    </citation>
    <scope>NUCLEOTIDE SEQUENCE</scope>
    <source>
        <strain evidence="1">SAG 1488-6</strain>
    </source>
</reference>
<organism evidence="1 2">
    <name type="scientific">Vitreoscilla stercoraria</name>
    <dbReference type="NCBI Taxonomy" id="61"/>
    <lineage>
        <taxon>Bacteria</taxon>
        <taxon>Pseudomonadati</taxon>
        <taxon>Pseudomonadota</taxon>
        <taxon>Betaproteobacteria</taxon>
        <taxon>Neisseriales</taxon>
        <taxon>Neisseriaceae</taxon>
        <taxon>Vitreoscilla</taxon>
    </lineage>
</organism>
<keyword evidence="2" id="KW-1185">Reference proteome</keyword>
<dbReference type="RefSeq" id="WP_155970582.1">
    <property type="nucleotide sequence ID" value="NZ_CP091512.1"/>
</dbReference>
<reference evidence="1" key="2">
    <citation type="journal article" date="2022" name="Res Sq">
        <title>Evolution of multicellular longitudinally dividing oral cavity symbionts (Neisseriaceae).</title>
        <authorList>
            <person name="Nyongesa S."/>
            <person name="Weber P."/>
            <person name="Bernet E."/>
            <person name="Pullido F."/>
            <person name="Nieckarz M."/>
            <person name="Delaby M."/>
            <person name="Nieves C."/>
            <person name="Viehboeck T."/>
            <person name="Krause N."/>
            <person name="Rivera-Millot A."/>
            <person name="Nakamura A."/>
            <person name="Vischer N."/>
            <person name="VanNieuwenhze M."/>
            <person name="Brun Y."/>
            <person name="Cava F."/>
            <person name="Bulgheresi S."/>
            <person name="Veyrier F."/>
        </authorList>
    </citation>
    <scope>NUCLEOTIDE SEQUENCE</scope>
    <source>
        <strain evidence="1">SAG 1488-6</strain>
    </source>
</reference>
<sequence>MSEDTQKDVVAQAGDTASVEQPVIKLTAAQKKAAAKVKAENTQMASVSEAVEVETANASAPFEPERYPATVLLVNRTYATVAYPEVGNVCLRGGESQVVTVKTAEIMATLQRNVNSFNGIGKWVAPHGVFIEAVPEAQQE</sequence>
<evidence type="ECO:0000313" key="1">
    <source>
        <dbReference type="EMBL" id="UOO93396.1"/>
    </source>
</evidence>
<name>A0ABY4EDM5_VITST</name>